<dbReference type="Pfam" id="PF07690">
    <property type="entry name" value="MFS_1"/>
    <property type="match status" value="1"/>
</dbReference>
<feature type="transmembrane region" description="Helical" evidence="6">
    <location>
        <begin position="223"/>
        <end position="241"/>
    </location>
</feature>
<gene>
    <name evidence="8" type="ORF">I6N98_00855</name>
</gene>
<evidence type="ECO:0000256" key="3">
    <source>
        <dbReference type="ARBA" id="ARBA00022692"/>
    </source>
</evidence>
<keyword evidence="2" id="KW-0813">Transport</keyword>
<proteinExistence type="predicted"/>
<comment type="subcellular location">
    <subcellularLocation>
        <location evidence="1">Membrane</location>
        <topology evidence="1">Multi-pass membrane protein</topology>
    </subcellularLocation>
</comment>
<evidence type="ECO:0000256" key="4">
    <source>
        <dbReference type="ARBA" id="ARBA00022989"/>
    </source>
</evidence>
<dbReference type="RefSeq" id="WP_198569949.1">
    <property type="nucleotide sequence ID" value="NZ_CP066167.1"/>
</dbReference>
<evidence type="ECO:0000256" key="5">
    <source>
        <dbReference type="ARBA" id="ARBA00023136"/>
    </source>
</evidence>
<feature type="transmembrane region" description="Helical" evidence="6">
    <location>
        <begin position="143"/>
        <end position="164"/>
    </location>
</feature>
<evidence type="ECO:0000256" key="1">
    <source>
        <dbReference type="ARBA" id="ARBA00004141"/>
    </source>
</evidence>
<feature type="transmembrane region" description="Helical" evidence="6">
    <location>
        <begin position="392"/>
        <end position="412"/>
    </location>
</feature>
<accession>A0A7T4UQR3</accession>
<organism evidence="8 9">
    <name type="scientific">Spongiibacter nanhainus</name>
    <dbReference type="NCBI Taxonomy" id="2794344"/>
    <lineage>
        <taxon>Bacteria</taxon>
        <taxon>Pseudomonadati</taxon>
        <taxon>Pseudomonadota</taxon>
        <taxon>Gammaproteobacteria</taxon>
        <taxon>Cellvibrionales</taxon>
        <taxon>Spongiibacteraceae</taxon>
        <taxon>Spongiibacter</taxon>
    </lineage>
</organism>
<evidence type="ECO:0000256" key="2">
    <source>
        <dbReference type="ARBA" id="ARBA00022448"/>
    </source>
</evidence>
<feature type="transmembrane region" description="Helical" evidence="6">
    <location>
        <begin position="84"/>
        <end position="102"/>
    </location>
</feature>
<keyword evidence="9" id="KW-1185">Reference proteome</keyword>
<feature type="transmembrane region" description="Helical" evidence="6">
    <location>
        <begin position="318"/>
        <end position="340"/>
    </location>
</feature>
<dbReference type="GO" id="GO:0022857">
    <property type="term" value="F:transmembrane transporter activity"/>
    <property type="evidence" value="ECO:0007669"/>
    <property type="project" value="InterPro"/>
</dbReference>
<reference evidence="8 9" key="1">
    <citation type="submission" date="2020-12" db="EMBL/GenBank/DDBJ databases">
        <authorList>
            <person name="Shan Y."/>
        </authorList>
    </citation>
    <scope>NUCLEOTIDE SEQUENCE [LARGE SCALE GENOMIC DNA]</scope>
    <source>
        <strain evidence="9">csc3.9</strain>
    </source>
</reference>
<dbReference type="SUPFAM" id="SSF103473">
    <property type="entry name" value="MFS general substrate transporter"/>
    <property type="match status" value="1"/>
</dbReference>
<dbReference type="PROSITE" id="PS50850">
    <property type="entry name" value="MFS"/>
    <property type="match status" value="1"/>
</dbReference>
<keyword evidence="4 6" id="KW-1133">Transmembrane helix</keyword>
<feature type="domain" description="Major facilitator superfamily (MFS) profile" evidence="7">
    <location>
        <begin position="17"/>
        <end position="417"/>
    </location>
</feature>
<protein>
    <submittedName>
        <fullName evidence="8">MFS transporter</fullName>
    </submittedName>
</protein>
<name>A0A7T4UQR3_9GAMM</name>
<dbReference type="PANTHER" id="PTHR23505:SF79">
    <property type="entry name" value="PROTEIN SPINSTER"/>
    <property type="match status" value="1"/>
</dbReference>
<sequence>MMNKSPTLQSNTSAYYTLVILTLVYSFNFIDRQLLAILQESIKADLGLKDAHLGLLTGFAFAAFYVTAGIPIARWADWSNRRNIVALAVFTWSFMTSISGLAQNYIQLLLARIGVGVGEAGGSPPSHSIISDYFPPQKRATAMGFYSTGVNIGILFGFLLGGWLNEFFGWRLAFIVVGIPGILLAVVVRFTVAEPPRQRTPADKTKGEPLRTVLAVLWSRKSFRFMAAAAALNAFAGYAIANWTASFMIRSHGMETGELGTWLALILGVAGAIGVLSGGYLSDRFGKTDARWYVWLPLIFLLISAPLSGLAFSVDSPYLALSLLILPGTFLNAYLGNVIAVTHGLVGQNMRATASAILFFILNIIGLGLGPWSVGLLSDFLYPTLGDASLGVALTSIVPSAMLVAAFGFYYASHYLKMDLQLAETSSL</sequence>
<keyword evidence="5 6" id="KW-0472">Membrane</keyword>
<feature type="transmembrane region" description="Helical" evidence="6">
    <location>
        <begin position="12"/>
        <end position="30"/>
    </location>
</feature>
<dbReference type="Proteomes" id="UP000596063">
    <property type="component" value="Chromosome"/>
</dbReference>
<dbReference type="PANTHER" id="PTHR23505">
    <property type="entry name" value="SPINSTER"/>
    <property type="match status" value="1"/>
</dbReference>
<dbReference type="InterPro" id="IPR044770">
    <property type="entry name" value="MFS_spinster-like"/>
</dbReference>
<dbReference type="Gene3D" id="1.20.1250.20">
    <property type="entry name" value="MFS general substrate transporter like domains"/>
    <property type="match status" value="2"/>
</dbReference>
<evidence type="ECO:0000313" key="8">
    <source>
        <dbReference type="EMBL" id="QQD18458.1"/>
    </source>
</evidence>
<feature type="transmembrane region" description="Helical" evidence="6">
    <location>
        <begin position="293"/>
        <end position="312"/>
    </location>
</feature>
<dbReference type="EMBL" id="CP066167">
    <property type="protein sequence ID" value="QQD18458.1"/>
    <property type="molecule type" value="Genomic_DNA"/>
</dbReference>
<feature type="transmembrane region" description="Helical" evidence="6">
    <location>
        <begin position="261"/>
        <end position="281"/>
    </location>
</feature>
<dbReference type="InterPro" id="IPR020846">
    <property type="entry name" value="MFS_dom"/>
</dbReference>
<dbReference type="CDD" id="cd17328">
    <property type="entry name" value="MFS_spinster_like"/>
    <property type="match status" value="1"/>
</dbReference>
<dbReference type="InterPro" id="IPR011701">
    <property type="entry name" value="MFS"/>
</dbReference>
<feature type="transmembrane region" description="Helical" evidence="6">
    <location>
        <begin position="51"/>
        <end position="72"/>
    </location>
</feature>
<keyword evidence="3 6" id="KW-0812">Transmembrane</keyword>
<dbReference type="KEGG" id="snan:I6N98_00855"/>
<evidence type="ECO:0000256" key="6">
    <source>
        <dbReference type="SAM" id="Phobius"/>
    </source>
</evidence>
<dbReference type="GO" id="GO:0016020">
    <property type="term" value="C:membrane"/>
    <property type="evidence" value="ECO:0007669"/>
    <property type="project" value="UniProtKB-SubCell"/>
</dbReference>
<feature type="transmembrane region" description="Helical" evidence="6">
    <location>
        <begin position="352"/>
        <end position="372"/>
    </location>
</feature>
<evidence type="ECO:0000313" key="9">
    <source>
        <dbReference type="Proteomes" id="UP000596063"/>
    </source>
</evidence>
<evidence type="ECO:0000259" key="7">
    <source>
        <dbReference type="PROSITE" id="PS50850"/>
    </source>
</evidence>
<feature type="transmembrane region" description="Helical" evidence="6">
    <location>
        <begin position="170"/>
        <end position="192"/>
    </location>
</feature>
<dbReference type="InterPro" id="IPR036259">
    <property type="entry name" value="MFS_trans_sf"/>
</dbReference>
<dbReference type="AlphaFoldDB" id="A0A7T4UQR3"/>